<keyword evidence="7" id="KW-0256">Endoplasmic reticulum</keyword>
<keyword evidence="5 10" id="KW-0812">Transmembrane</keyword>
<dbReference type="RefSeq" id="XP_062876214.1">
    <property type="nucleotide sequence ID" value="XM_063020144.1"/>
</dbReference>
<dbReference type="GeneID" id="88172143"/>
<evidence type="ECO:0000256" key="9">
    <source>
        <dbReference type="ARBA" id="ARBA00023136"/>
    </source>
</evidence>
<feature type="transmembrane region" description="Helical" evidence="10">
    <location>
        <begin position="104"/>
        <end position="121"/>
    </location>
</feature>
<evidence type="ECO:0000313" key="11">
    <source>
        <dbReference type="EMBL" id="WPK23828.1"/>
    </source>
</evidence>
<evidence type="ECO:0000256" key="1">
    <source>
        <dbReference type="ARBA" id="ARBA00004477"/>
    </source>
</evidence>
<feature type="transmembrane region" description="Helical" evidence="10">
    <location>
        <begin position="207"/>
        <end position="227"/>
    </location>
</feature>
<evidence type="ECO:0000313" key="12">
    <source>
        <dbReference type="Proteomes" id="UP001338582"/>
    </source>
</evidence>
<keyword evidence="6" id="KW-0418">Kinase</keyword>
<sequence length="592" mass="66409">MAKRKTAASTPKSAAARTTALVFQEGSADFLAETPATVGEITPTGRNNLEEIPEDTKLPFKMLYQLQDFLNDHMTLSKGVQVLVCLYICQIFYLHFTRNNLDEVMYSTLFNILGGVLAMFLSHRSQKKKHELQPEKYLYPKLPEFNTVFSFFVPILLIVLMADHKDSFFQANLALSNFAIKSLHPIAKVVSSFVFYYMYNDDATLELFQFMKVIWVYYSVDFSLGAWNEAHKLDKDGNVVVTTTLSNTEIHFIAMVCVNFLVHLETLPLTAGTTSLYIFRILILSLIMSCALAYPLYELYKWLGSGILPSLLSYLIIVAFCGGFYYATNYQFNLFIEKKEVLHWLYEYVTSSPTRTKLLTTWVATFAGAIPVMFLLAKANILSLNVRRKVWHFLLVATLTYPIVEDPEFTTLAVLGSVIVFVVFEFLRCTQLTVFGKILHSQLKVFQDEKDISGPLNVSYIYLLVGAGIPLAYGAAVNDPVSIRSYIGLATLGLGDSAASIIGKKFGNIKWKGEVKTFEGTLAYIVATFAYFFAVDKYVLPEASRVSNWENIFIVSVIAGVVEGTASMNDNILVPAISVIAYEALTRVFPGH</sequence>
<evidence type="ECO:0000256" key="3">
    <source>
        <dbReference type="ARBA" id="ARBA00012132"/>
    </source>
</evidence>
<dbReference type="GO" id="GO:0005789">
    <property type="term" value="C:endoplasmic reticulum membrane"/>
    <property type="evidence" value="ECO:0007669"/>
    <property type="project" value="UniProtKB-SubCell"/>
</dbReference>
<name>A0AAX4H5N3_9ASCO</name>
<evidence type="ECO:0000256" key="4">
    <source>
        <dbReference type="ARBA" id="ARBA00022679"/>
    </source>
</evidence>
<comment type="subcellular location">
    <subcellularLocation>
        <location evidence="1">Endoplasmic reticulum membrane</location>
        <topology evidence="1">Multi-pass membrane protein</topology>
    </subcellularLocation>
</comment>
<keyword evidence="4" id="KW-0808">Transferase</keyword>
<comment type="similarity">
    <text evidence="2">Belongs to the polyprenol kinase family.</text>
</comment>
<evidence type="ECO:0000256" key="10">
    <source>
        <dbReference type="SAM" id="Phobius"/>
    </source>
</evidence>
<protein>
    <recommendedName>
        <fullName evidence="3">dolichol kinase</fullName>
        <ecNumber evidence="3">2.7.1.108</ecNumber>
    </recommendedName>
</protein>
<dbReference type="PANTHER" id="PTHR13205:SF15">
    <property type="entry name" value="DOLICHOL KINASE"/>
    <property type="match status" value="1"/>
</dbReference>
<dbReference type="GO" id="GO:0043048">
    <property type="term" value="P:dolichyl monophosphate biosynthetic process"/>
    <property type="evidence" value="ECO:0007669"/>
    <property type="project" value="TreeGrafter"/>
</dbReference>
<dbReference type="AlphaFoldDB" id="A0AAX4H5N3"/>
<dbReference type="KEGG" id="asau:88172143"/>
<feature type="transmembrane region" description="Helical" evidence="10">
    <location>
        <begin position="359"/>
        <end position="377"/>
    </location>
</feature>
<proteinExistence type="inferred from homology"/>
<gene>
    <name evidence="11" type="ORF">PUMCH_001075</name>
</gene>
<dbReference type="GO" id="GO:0004168">
    <property type="term" value="F:dolichol kinase activity"/>
    <property type="evidence" value="ECO:0007669"/>
    <property type="project" value="UniProtKB-EC"/>
</dbReference>
<feature type="transmembrane region" description="Helical" evidence="10">
    <location>
        <begin position="410"/>
        <end position="427"/>
    </location>
</feature>
<evidence type="ECO:0000256" key="5">
    <source>
        <dbReference type="ARBA" id="ARBA00022692"/>
    </source>
</evidence>
<evidence type="ECO:0000256" key="8">
    <source>
        <dbReference type="ARBA" id="ARBA00022989"/>
    </source>
</evidence>
<keyword evidence="9 10" id="KW-0472">Membrane</keyword>
<accession>A0AAX4H5N3</accession>
<dbReference type="PANTHER" id="PTHR13205">
    <property type="entry name" value="TRANSMEMBRANE PROTEIN 15-RELATED"/>
    <property type="match status" value="1"/>
</dbReference>
<feature type="transmembrane region" description="Helical" evidence="10">
    <location>
        <begin position="80"/>
        <end position="98"/>
    </location>
</feature>
<feature type="transmembrane region" description="Helical" evidence="10">
    <location>
        <begin position="306"/>
        <end position="327"/>
    </location>
</feature>
<feature type="transmembrane region" description="Helical" evidence="10">
    <location>
        <begin position="460"/>
        <end position="477"/>
    </location>
</feature>
<reference evidence="11 12" key="1">
    <citation type="submission" date="2023-10" db="EMBL/GenBank/DDBJ databases">
        <title>Draft Genome Sequence of Candida saopaulonensis from a very Premature Infant with Sepsis.</title>
        <authorList>
            <person name="Ning Y."/>
            <person name="Dai R."/>
            <person name="Xiao M."/>
            <person name="Xu Y."/>
            <person name="Yan Q."/>
            <person name="Zhang L."/>
        </authorList>
    </citation>
    <scope>NUCLEOTIDE SEQUENCE [LARGE SCALE GENOMIC DNA]</scope>
    <source>
        <strain evidence="11 12">19XY460</strain>
    </source>
</reference>
<dbReference type="EMBL" id="CP138894">
    <property type="protein sequence ID" value="WPK23828.1"/>
    <property type="molecule type" value="Genomic_DNA"/>
</dbReference>
<evidence type="ECO:0000256" key="2">
    <source>
        <dbReference type="ARBA" id="ARBA00010794"/>
    </source>
</evidence>
<organism evidence="11 12">
    <name type="scientific">Australozyma saopauloensis</name>
    <dbReference type="NCBI Taxonomy" id="291208"/>
    <lineage>
        <taxon>Eukaryota</taxon>
        <taxon>Fungi</taxon>
        <taxon>Dikarya</taxon>
        <taxon>Ascomycota</taxon>
        <taxon>Saccharomycotina</taxon>
        <taxon>Pichiomycetes</taxon>
        <taxon>Metschnikowiaceae</taxon>
        <taxon>Australozyma</taxon>
    </lineage>
</organism>
<feature type="transmembrane region" description="Helical" evidence="10">
    <location>
        <begin position="389"/>
        <end position="404"/>
    </location>
</feature>
<dbReference type="InterPro" id="IPR032974">
    <property type="entry name" value="Polypren_kinase"/>
</dbReference>
<feature type="transmembrane region" description="Helical" evidence="10">
    <location>
        <begin position="522"/>
        <end position="540"/>
    </location>
</feature>
<feature type="transmembrane region" description="Helical" evidence="10">
    <location>
        <begin position="274"/>
        <end position="294"/>
    </location>
</feature>
<keyword evidence="12" id="KW-1185">Reference proteome</keyword>
<evidence type="ECO:0000256" key="6">
    <source>
        <dbReference type="ARBA" id="ARBA00022777"/>
    </source>
</evidence>
<dbReference type="EC" id="2.7.1.108" evidence="3"/>
<feature type="transmembrane region" description="Helical" evidence="10">
    <location>
        <begin position="142"/>
        <end position="162"/>
    </location>
</feature>
<evidence type="ECO:0000256" key="7">
    <source>
        <dbReference type="ARBA" id="ARBA00022824"/>
    </source>
</evidence>
<feature type="transmembrane region" description="Helical" evidence="10">
    <location>
        <begin position="239"/>
        <end position="262"/>
    </location>
</feature>
<dbReference type="Proteomes" id="UP001338582">
    <property type="component" value="Chromosome 1"/>
</dbReference>
<keyword evidence="8 10" id="KW-1133">Transmembrane helix</keyword>